<comment type="caution">
    <text evidence="1">The sequence shown here is derived from an EMBL/GenBank/DDBJ whole genome shotgun (WGS) entry which is preliminary data.</text>
</comment>
<dbReference type="Proteomes" id="UP001057402">
    <property type="component" value="Chromosome 10"/>
</dbReference>
<name>A0ACB9M590_9MYRT</name>
<dbReference type="EMBL" id="CM042889">
    <property type="protein sequence ID" value="KAI4319223.1"/>
    <property type="molecule type" value="Genomic_DNA"/>
</dbReference>
<evidence type="ECO:0000313" key="1">
    <source>
        <dbReference type="EMBL" id="KAI4319223.1"/>
    </source>
</evidence>
<organism evidence="1 2">
    <name type="scientific">Melastoma candidum</name>
    <dbReference type="NCBI Taxonomy" id="119954"/>
    <lineage>
        <taxon>Eukaryota</taxon>
        <taxon>Viridiplantae</taxon>
        <taxon>Streptophyta</taxon>
        <taxon>Embryophyta</taxon>
        <taxon>Tracheophyta</taxon>
        <taxon>Spermatophyta</taxon>
        <taxon>Magnoliopsida</taxon>
        <taxon>eudicotyledons</taxon>
        <taxon>Gunneridae</taxon>
        <taxon>Pentapetalae</taxon>
        <taxon>rosids</taxon>
        <taxon>malvids</taxon>
        <taxon>Myrtales</taxon>
        <taxon>Melastomataceae</taxon>
        <taxon>Melastomatoideae</taxon>
        <taxon>Melastomateae</taxon>
        <taxon>Melastoma</taxon>
    </lineage>
</organism>
<sequence>MAFLSFSFFTINPELRGRFSEFGYLDALIFYVIHLVEKLALWTRLPVSLGSLYLALRRHLLQRHNLIHVGGMNRKKYDVQEFAYRTPDGKFNDPSSDLVGSYGTFFGRNMPPCTTSYNLMDPHPSVVSSKLFSRKKFQDNGSQFNMLAVSWIQFMVHDWVDHMEDTEQVELTAPAEVAGGCPLKSFRFYKTKKVLTGSPFVKTGNMNIRTPWWDTSVIYGSDASVMRRIRTFKDGKVRIASDGSLEVDEKGIPVSGDIRNSWAGFSLLQALFIKEHNLVCDMLKENYPELDDERIYRHARLVTSAVIVKIHTIDWTVELVKTDILKLSMCSNWYGALGKKAKDLFGHAFGPWFSGLIGLKHPQDHGVPYSLTEEFVSVYRMHSLLPDDLILRDISAAEPQDDGPPPVSEVIPMEELLGKEGNKKLSKVGMDQMLVSLGHQPSGALVLWNYPRWMLKLVPQDVDGQDRRDAVDLAALDVYRDRERGVARYNEFRRNLLMIPIRCWEDLTDDREVITALREVYEDDVEKLDLQVGLHAEKKIPGFAISETSFFIFVLMASRRLEADRFFTMNFNANTYTPKGLDWVNNTESLKDVIDRHFPGMTKKWLKNSTAFGAWDSPSPPESRVPLLLRL</sequence>
<evidence type="ECO:0000313" key="2">
    <source>
        <dbReference type="Proteomes" id="UP001057402"/>
    </source>
</evidence>
<keyword evidence="2" id="KW-1185">Reference proteome</keyword>
<accession>A0ACB9M590</accession>
<reference evidence="2" key="1">
    <citation type="journal article" date="2023" name="Front. Plant Sci.">
        <title>Chromosomal-level genome assembly of Melastoma candidum provides insights into trichome evolution.</title>
        <authorList>
            <person name="Zhong Y."/>
            <person name="Wu W."/>
            <person name="Sun C."/>
            <person name="Zou P."/>
            <person name="Liu Y."/>
            <person name="Dai S."/>
            <person name="Zhou R."/>
        </authorList>
    </citation>
    <scope>NUCLEOTIDE SEQUENCE [LARGE SCALE GENOMIC DNA]</scope>
</reference>
<proteinExistence type="predicted"/>
<protein>
    <submittedName>
        <fullName evidence="1">Uncharacterized protein</fullName>
    </submittedName>
</protein>
<gene>
    <name evidence="1" type="ORF">MLD38_032850</name>
</gene>